<keyword evidence="4" id="KW-0812">Transmembrane</keyword>
<dbReference type="InterPro" id="IPR027417">
    <property type="entry name" value="P-loop_NTPase"/>
</dbReference>
<dbReference type="GO" id="GO:0003677">
    <property type="term" value="F:DNA binding"/>
    <property type="evidence" value="ECO:0007669"/>
    <property type="project" value="InterPro"/>
</dbReference>
<dbReference type="InterPro" id="IPR050206">
    <property type="entry name" value="FtsK/SpoIIIE/SftA"/>
</dbReference>
<sequence>MTMNRIQTDRQMKSTVTVIILALCVVFSMLFSYVKDFPLKILLLCTTAVIMLILSFALLGWAVRNQIDRGLKYAWKHYVLVLRLRKELLDAGIYTTRKIGVEKVAVIPWVTVDFAPDFRSGRVYIKNSIQFHDKLAKIDISSALGGYVVEQAYLTDDAEHYYFDFYDARYDKRLVFHNFGEFKAYSDSVGDYELFIDRDTTLPLTHQLLVGQTGSGKSYALFGYILQMYEKQIPYNLYFADPKESSIALLGERISPDNTASDFDEIVALLEHFVSGMEERQAEIKERLSTMIDGDYRDFGLSPHLLIFDEFSAFSQRLAEKDKKQRDHVSSLLAQIVLKGRQSGFFLWIVMQQSGSNSIPTFIRDNLPWKVVLGNAEDQTYVTAFGAGTDIPLRKLGVGEGVFTYPTVANKPKLCSFATLDFNILDALRARVM</sequence>
<keyword evidence="4" id="KW-0472">Membrane</keyword>
<dbReference type="Proteomes" id="UP001211731">
    <property type="component" value="Unassembled WGS sequence"/>
</dbReference>
<dbReference type="GO" id="GO:0005524">
    <property type="term" value="F:ATP binding"/>
    <property type="evidence" value="ECO:0007669"/>
    <property type="project" value="UniProtKB-UniRule"/>
</dbReference>
<dbReference type="SUPFAM" id="SSF52540">
    <property type="entry name" value="P-loop containing nucleoside triphosphate hydrolases"/>
    <property type="match status" value="1"/>
</dbReference>
<reference evidence="6" key="1">
    <citation type="submission" date="2023-01" db="EMBL/GenBank/DDBJ databases">
        <title>Human gut microbiome strain richness.</title>
        <authorList>
            <person name="Chen-Liaw A."/>
        </authorList>
    </citation>
    <scope>NUCLEOTIDE SEQUENCE</scope>
    <source>
        <strain evidence="6">1001217st1_A9_1001217B_191108</strain>
    </source>
</reference>
<feature type="domain" description="FtsK" evidence="5">
    <location>
        <begin position="191"/>
        <end position="382"/>
    </location>
</feature>
<dbReference type="InterPro" id="IPR002543">
    <property type="entry name" value="FtsK_dom"/>
</dbReference>
<evidence type="ECO:0000256" key="4">
    <source>
        <dbReference type="SAM" id="Phobius"/>
    </source>
</evidence>
<dbReference type="Gene3D" id="3.40.50.300">
    <property type="entry name" value="P-loop containing nucleotide triphosphate hydrolases"/>
    <property type="match status" value="1"/>
</dbReference>
<dbReference type="Pfam" id="PF01580">
    <property type="entry name" value="FtsK_SpoIIIE"/>
    <property type="match status" value="1"/>
</dbReference>
<evidence type="ECO:0000256" key="3">
    <source>
        <dbReference type="PROSITE-ProRule" id="PRU00289"/>
    </source>
</evidence>
<dbReference type="RefSeq" id="WP_272107274.1">
    <property type="nucleotide sequence ID" value="NZ_JAQMLO010000011.1"/>
</dbReference>
<evidence type="ECO:0000313" key="7">
    <source>
        <dbReference type="Proteomes" id="UP001211731"/>
    </source>
</evidence>
<dbReference type="PROSITE" id="PS50901">
    <property type="entry name" value="FTSK"/>
    <property type="match status" value="1"/>
</dbReference>
<keyword evidence="1 3" id="KW-0547">Nucleotide-binding</keyword>
<evidence type="ECO:0000256" key="2">
    <source>
        <dbReference type="ARBA" id="ARBA00022840"/>
    </source>
</evidence>
<organism evidence="6 7">
    <name type="scientific">Mediterraneibacter gnavus</name>
    <name type="common">Ruminococcus gnavus</name>
    <dbReference type="NCBI Taxonomy" id="33038"/>
    <lineage>
        <taxon>Bacteria</taxon>
        <taxon>Bacillati</taxon>
        <taxon>Bacillota</taxon>
        <taxon>Clostridia</taxon>
        <taxon>Lachnospirales</taxon>
        <taxon>Lachnospiraceae</taxon>
        <taxon>Mediterraneibacter</taxon>
    </lineage>
</organism>
<evidence type="ECO:0000313" key="6">
    <source>
        <dbReference type="EMBL" id="MDB8739409.1"/>
    </source>
</evidence>
<dbReference type="EMBL" id="JAQMLR010000011">
    <property type="protein sequence ID" value="MDB8739409.1"/>
    <property type="molecule type" value="Genomic_DNA"/>
</dbReference>
<keyword evidence="4" id="KW-1133">Transmembrane helix</keyword>
<dbReference type="AlphaFoldDB" id="A0AB35J580"/>
<dbReference type="PANTHER" id="PTHR22683">
    <property type="entry name" value="SPORULATION PROTEIN RELATED"/>
    <property type="match status" value="1"/>
</dbReference>
<feature type="binding site" evidence="3">
    <location>
        <begin position="211"/>
        <end position="218"/>
    </location>
    <ligand>
        <name>ATP</name>
        <dbReference type="ChEBI" id="CHEBI:30616"/>
    </ligand>
</feature>
<feature type="transmembrane region" description="Helical" evidence="4">
    <location>
        <begin position="40"/>
        <end position="63"/>
    </location>
</feature>
<protein>
    <submittedName>
        <fullName evidence="6">FtsK/SpoIIIE domain-containing protein</fullName>
    </submittedName>
</protein>
<evidence type="ECO:0000256" key="1">
    <source>
        <dbReference type="ARBA" id="ARBA00022741"/>
    </source>
</evidence>
<feature type="transmembrane region" description="Helical" evidence="4">
    <location>
        <begin position="12"/>
        <end position="34"/>
    </location>
</feature>
<comment type="caution">
    <text evidence="6">The sequence shown here is derived from an EMBL/GenBank/DDBJ whole genome shotgun (WGS) entry which is preliminary data.</text>
</comment>
<proteinExistence type="predicted"/>
<name>A0AB35J580_MEDGN</name>
<gene>
    <name evidence="6" type="ORF">PNU63_11630</name>
</gene>
<evidence type="ECO:0000259" key="5">
    <source>
        <dbReference type="PROSITE" id="PS50901"/>
    </source>
</evidence>
<accession>A0AB35J580</accession>
<dbReference type="PANTHER" id="PTHR22683:SF47">
    <property type="entry name" value="FTSK DOMAIN-CONTAINING PROTEIN YDCQ"/>
    <property type="match status" value="1"/>
</dbReference>
<keyword evidence="2 3" id="KW-0067">ATP-binding</keyword>